<comment type="caution">
    <text evidence="4">The sequence shown here is derived from an EMBL/GenBank/DDBJ whole genome shotgun (WGS) entry which is preliminary data.</text>
</comment>
<dbReference type="RefSeq" id="WP_377927802.1">
    <property type="nucleotide sequence ID" value="NZ_JBHUEM010000009.1"/>
</dbReference>
<evidence type="ECO:0000256" key="2">
    <source>
        <dbReference type="ARBA" id="ARBA00022679"/>
    </source>
</evidence>
<gene>
    <name evidence="4" type="ORF">ACFSCX_08680</name>
</gene>
<keyword evidence="1 4" id="KW-0489">Methyltransferase</keyword>
<evidence type="ECO:0000256" key="1">
    <source>
        <dbReference type="ARBA" id="ARBA00022603"/>
    </source>
</evidence>
<dbReference type="InterPro" id="IPR041698">
    <property type="entry name" value="Methyltransf_25"/>
</dbReference>
<organism evidence="4 5">
    <name type="scientific">Bacillus salitolerans</name>
    <dbReference type="NCBI Taxonomy" id="1437434"/>
    <lineage>
        <taxon>Bacteria</taxon>
        <taxon>Bacillati</taxon>
        <taxon>Bacillota</taxon>
        <taxon>Bacilli</taxon>
        <taxon>Bacillales</taxon>
        <taxon>Bacillaceae</taxon>
        <taxon>Bacillus</taxon>
    </lineage>
</organism>
<proteinExistence type="predicted"/>
<dbReference type="Pfam" id="PF13649">
    <property type="entry name" value="Methyltransf_25"/>
    <property type="match status" value="1"/>
</dbReference>
<dbReference type="Gene3D" id="3.40.50.150">
    <property type="entry name" value="Vaccinia Virus protein VP39"/>
    <property type="match status" value="1"/>
</dbReference>
<feature type="domain" description="Methyltransferase" evidence="3">
    <location>
        <begin position="42"/>
        <end position="137"/>
    </location>
</feature>
<protein>
    <submittedName>
        <fullName evidence="4">Class I SAM-dependent DNA methyltransferase</fullName>
    </submittedName>
</protein>
<dbReference type="Proteomes" id="UP001597214">
    <property type="component" value="Unassembled WGS sequence"/>
</dbReference>
<dbReference type="SUPFAM" id="SSF53335">
    <property type="entry name" value="S-adenosyl-L-methionine-dependent methyltransferases"/>
    <property type="match status" value="1"/>
</dbReference>
<dbReference type="CDD" id="cd02440">
    <property type="entry name" value="AdoMet_MTases"/>
    <property type="match status" value="1"/>
</dbReference>
<dbReference type="PANTHER" id="PTHR43861:SF1">
    <property type="entry name" value="TRANS-ACONITATE 2-METHYLTRANSFERASE"/>
    <property type="match status" value="1"/>
</dbReference>
<sequence length="250" mass="29368">MTYQHFAYIYDDLMKDVPYSNWITYFLDSQRLYDLTNNQQKILDLGCGTGSISIPLAQRGYDVTGVDISSEMLTVAEEKARKQGLSITFYEQDMSDLSLDVTYDFIICFCDSLNYLTDEQAVIQTFENAYKHLNHGGLFLFDVHSIEKVQNIFQDQTFVSSEEDVAYIWNCFAGEHPYSVEHELSFFVKELHTNLYKRYDELHLQRTFPINQYQEWLEHGGFNNIIITSDFQNELSTMNRERILFSCQKK</sequence>
<dbReference type="GO" id="GO:0032259">
    <property type="term" value="P:methylation"/>
    <property type="evidence" value="ECO:0007669"/>
    <property type="project" value="UniProtKB-KW"/>
</dbReference>
<dbReference type="GO" id="GO:0008168">
    <property type="term" value="F:methyltransferase activity"/>
    <property type="evidence" value="ECO:0007669"/>
    <property type="project" value="UniProtKB-KW"/>
</dbReference>
<keyword evidence="2" id="KW-0808">Transferase</keyword>
<name>A0ABW4LNA7_9BACI</name>
<evidence type="ECO:0000259" key="3">
    <source>
        <dbReference type="Pfam" id="PF13649"/>
    </source>
</evidence>
<evidence type="ECO:0000313" key="4">
    <source>
        <dbReference type="EMBL" id="MFD1736640.1"/>
    </source>
</evidence>
<accession>A0ABW4LNA7</accession>
<keyword evidence="5" id="KW-1185">Reference proteome</keyword>
<evidence type="ECO:0000313" key="5">
    <source>
        <dbReference type="Proteomes" id="UP001597214"/>
    </source>
</evidence>
<dbReference type="PANTHER" id="PTHR43861">
    <property type="entry name" value="TRANS-ACONITATE 2-METHYLTRANSFERASE-RELATED"/>
    <property type="match status" value="1"/>
</dbReference>
<reference evidence="5" key="1">
    <citation type="journal article" date="2019" name="Int. J. Syst. Evol. Microbiol.">
        <title>The Global Catalogue of Microorganisms (GCM) 10K type strain sequencing project: providing services to taxonomists for standard genome sequencing and annotation.</title>
        <authorList>
            <consortium name="The Broad Institute Genomics Platform"/>
            <consortium name="The Broad Institute Genome Sequencing Center for Infectious Disease"/>
            <person name="Wu L."/>
            <person name="Ma J."/>
        </authorList>
    </citation>
    <scope>NUCLEOTIDE SEQUENCE [LARGE SCALE GENOMIC DNA]</scope>
    <source>
        <strain evidence="5">CCUG 49339</strain>
    </source>
</reference>
<dbReference type="EMBL" id="JBHUEM010000009">
    <property type="protein sequence ID" value="MFD1736640.1"/>
    <property type="molecule type" value="Genomic_DNA"/>
</dbReference>
<dbReference type="Gene3D" id="2.20.25.110">
    <property type="entry name" value="S-adenosyl-L-methionine-dependent methyltransferases"/>
    <property type="match status" value="1"/>
</dbReference>
<dbReference type="InterPro" id="IPR029063">
    <property type="entry name" value="SAM-dependent_MTases_sf"/>
</dbReference>